<dbReference type="EMBL" id="FN655611">
    <property type="protein sequence ID" value="CBY39672.1"/>
    <property type="molecule type" value="Genomic_DNA"/>
</dbReference>
<sequence>MNSALLSQIQGGKGLKKVSAHEKNDRSAVKGSGDVVGASNNNSQGASRGPPMPPGGGRKGPVAGGPPKQGLSGIHAKLNEQFGGSSIPSKPSGGYKAQPAPPPNFKKPSGFPAPPPPAYGSQTGSAQIRGPAPRVPPQTNKYGGAPPPPPSSSGKPTGSAPPPPPNSNKPGYRPGAAVSAPKQPPTYGHGRPTPNTKQTPANQFPPPPAYIAGPKPPSYNTPGKTPGCHNWTKIFGSSGLLPILFEKFSPIRPIAGPILFANWPNFANWTNIFLWVRRKSGSVSAKLADWQLAANLPIKSNWHFLVQLAPICQLARAKNWKTWPAYLEAYPIFPPPPPSRHPGTSVGSTPSRPPAPPPPSHSYGNQGRPPMPSGNPVNRPPPPPPPGIPSQSHSSKSSIDSAVFAEIHNLPRPDLYRRPLTSAYPSESRNAPSRSAPKPPGH</sequence>
<dbReference type="Proteomes" id="UP000011014">
    <property type="component" value="Unassembled WGS sequence"/>
</dbReference>
<feature type="compositionally biased region" description="Low complexity" evidence="1">
    <location>
        <begin position="389"/>
        <end position="401"/>
    </location>
</feature>
<feature type="compositionally biased region" description="Pro residues" evidence="1">
    <location>
        <begin position="351"/>
        <end position="360"/>
    </location>
</feature>
<dbReference type="InterPro" id="IPR003124">
    <property type="entry name" value="WH2_dom"/>
</dbReference>
<dbReference type="SMART" id="SM00246">
    <property type="entry name" value="WH2"/>
    <property type="match status" value="1"/>
</dbReference>
<protein>
    <recommendedName>
        <fullName evidence="2">WH2 domain-containing protein</fullName>
    </recommendedName>
</protein>
<name>E4YW37_OIKDI</name>
<reference evidence="3" key="1">
    <citation type="journal article" date="2010" name="Science">
        <title>Plasticity of animal genome architecture unmasked by rapid evolution of a pelagic tunicate.</title>
        <authorList>
            <person name="Denoeud F."/>
            <person name="Henriet S."/>
            <person name="Mungpakdee S."/>
            <person name="Aury J.M."/>
            <person name="Da Silva C."/>
            <person name="Brinkmann H."/>
            <person name="Mikhaleva J."/>
            <person name="Olsen L.C."/>
            <person name="Jubin C."/>
            <person name="Canestro C."/>
            <person name="Bouquet J.M."/>
            <person name="Danks G."/>
            <person name="Poulain J."/>
            <person name="Campsteijn C."/>
            <person name="Adamski M."/>
            <person name="Cross I."/>
            <person name="Yadetie F."/>
            <person name="Muffato M."/>
            <person name="Louis A."/>
            <person name="Butcher S."/>
            <person name="Tsagkogeorga G."/>
            <person name="Konrad A."/>
            <person name="Singh S."/>
            <person name="Jensen M.F."/>
            <person name="Cong E.H."/>
            <person name="Eikeseth-Otteraa H."/>
            <person name="Noel B."/>
            <person name="Anthouard V."/>
            <person name="Porcel B.M."/>
            <person name="Kachouri-Lafond R."/>
            <person name="Nishino A."/>
            <person name="Ugolini M."/>
            <person name="Chourrout P."/>
            <person name="Nishida H."/>
            <person name="Aasland R."/>
            <person name="Huzurbazar S."/>
            <person name="Westhof E."/>
            <person name="Delsuc F."/>
            <person name="Lehrach H."/>
            <person name="Reinhardt R."/>
            <person name="Weissenbach J."/>
            <person name="Roy S.W."/>
            <person name="Artiguenave F."/>
            <person name="Postlethwait J.H."/>
            <person name="Manak J.R."/>
            <person name="Thompson E.M."/>
            <person name="Jaillon O."/>
            <person name="Du Pasquier L."/>
            <person name="Boudinot P."/>
            <person name="Liberles D.A."/>
            <person name="Volff J.N."/>
            <person name="Philippe H."/>
            <person name="Lenhard B."/>
            <person name="Roest Crollius H."/>
            <person name="Wincker P."/>
            <person name="Chourrout D."/>
        </authorList>
    </citation>
    <scope>NUCLEOTIDE SEQUENCE [LARGE SCALE GENOMIC DNA]</scope>
</reference>
<feature type="compositionally biased region" description="Low complexity" evidence="1">
    <location>
        <begin position="83"/>
        <end position="94"/>
    </location>
</feature>
<feature type="compositionally biased region" description="Polar residues" evidence="1">
    <location>
        <begin position="193"/>
        <end position="202"/>
    </location>
</feature>
<dbReference type="Pfam" id="PF02205">
    <property type="entry name" value="WH2"/>
    <property type="match status" value="1"/>
</dbReference>
<feature type="compositionally biased region" description="Pro residues" evidence="1">
    <location>
        <begin position="99"/>
        <end position="118"/>
    </location>
</feature>
<feature type="region of interest" description="Disordered" evidence="1">
    <location>
        <begin position="1"/>
        <end position="222"/>
    </location>
</feature>
<feature type="compositionally biased region" description="Polar residues" evidence="1">
    <location>
        <begin position="1"/>
        <end position="10"/>
    </location>
</feature>
<feature type="compositionally biased region" description="Pro residues" evidence="1">
    <location>
        <begin position="369"/>
        <end position="388"/>
    </location>
</feature>
<accession>E4YW37</accession>
<gene>
    <name evidence="3" type="ORF">GSOID_T00020251001</name>
</gene>
<feature type="compositionally biased region" description="Pro residues" evidence="1">
    <location>
        <begin position="203"/>
        <end position="219"/>
    </location>
</feature>
<feature type="compositionally biased region" description="Polar residues" evidence="1">
    <location>
        <begin position="423"/>
        <end position="433"/>
    </location>
</feature>
<feature type="domain" description="WH2" evidence="2">
    <location>
        <begin position="1"/>
        <end position="18"/>
    </location>
</feature>
<feature type="compositionally biased region" description="Basic and acidic residues" evidence="1">
    <location>
        <begin position="19"/>
        <end position="28"/>
    </location>
</feature>
<feature type="region of interest" description="Disordered" evidence="1">
    <location>
        <begin position="338"/>
        <end position="442"/>
    </location>
</feature>
<dbReference type="AlphaFoldDB" id="E4YW37"/>
<dbReference type="CDD" id="cd21762">
    <property type="entry name" value="WH2"/>
    <property type="match status" value="1"/>
</dbReference>
<evidence type="ECO:0000256" key="1">
    <source>
        <dbReference type="SAM" id="MobiDB-lite"/>
    </source>
</evidence>
<organism evidence="3">
    <name type="scientific">Oikopleura dioica</name>
    <name type="common">Tunicate</name>
    <dbReference type="NCBI Taxonomy" id="34765"/>
    <lineage>
        <taxon>Eukaryota</taxon>
        <taxon>Metazoa</taxon>
        <taxon>Chordata</taxon>
        <taxon>Tunicata</taxon>
        <taxon>Appendicularia</taxon>
        <taxon>Copelata</taxon>
        <taxon>Oikopleuridae</taxon>
        <taxon>Oikopleura</taxon>
    </lineage>
</organism>
<dbReference type="GO" id="GO:0003779">
    <property type="term" value="F:actin binding"/>
    <property type="evidence" value="ECO:0007669"/>
    <property type="project" value="InterPro"/>
</dbReference>
<evidence type="ECO:0000259" key="2">
    <source>
        <dbReference type="PROSITE" id="PS51082"/>
    </source>
</evidence>
<dbReference type="PROSITE" id="PS51082">
    <property type="entry name" value="WH2"/>
    <property type="match status" value="1"/>
</dbReference>
<proteinExistence type="predicted"/>
<evidence type="ECO:0000313" key="3">
    <source>
        <dbReference type="EMBL" id="CBY39672.1"/>
    </source>
</evidence>